<name>A0A915KU82_ROMCU</name>
<dbReference type="Proteomes" id="UP000887565">
    <property type="component" value="Unplaced"/>
</dbReference>
<keyword evidence="1" id="KW-1185">Reference proteome</keyword>
<evidence type="ECO:0000313" key="2">
    <source>
        <dbReference type="WBParaSite" id="nRc.2.0.1.t42344-RA"/>
    </source>
</evidence>
<reference evidence="2" key="1">
    <citation type="submission" date="2022-11" db="UniProtKB">
        <authorList>
            <consortium name="WormBaseParasite"/>
        </authorList>
    </citation>
    <scope>IDENTIFICATION</scope>
</reference>
<protein>
    <submittedName>
        <fullName evidence="2">Uncharacterized protein</fullName>
    </submittedName>
</protein>
<organism evidence="1 2">
    <name type="scientific">Romanomermis culicivorax</name>
    <name type="common">Nematode worm</name>
    <dbReference type="NCBI Taxonomy" id="13658"/>
    <lineage>
        <taxon>Eukaryota</taxon>
        <taxon>Metazoa</taxon>
        <taxon>Ecdysozoa</taxon>
        <taxon>Nematoda</taxon>
        <taxon>Enoplea</taxon>
        <taxon>Dorylaimia</taxon>
        <taxon>Mermithida</taxon>
        <taxon>Mermithoidea</taxon>
        <taxon>Mermithidae</taxon>
        <taxon>Romanomermis</taxon>
    </lineage>
</organism>
<dbReference type="AlphaFoldDB" id="A0A915KU82"/>
<evidence type="ECO:0000313" key="1">
    <source>
        <dbReference type="Proteomes" id="UP000887565"/>
    </source>
</evidence>
<proteinExistence type="predicted"/>
<accession>A0A915KU82</accession>
<dbReference type="WBParaSite" id="nRc.2.0.1.t42344-RA">
    <property type="protein sequence ID" value="nRc.2.0.1.t42344-RA"/>
    <property type="gene ID" value="nRc.2.0.1.g42344"/>
</dbReference>
<sequence length="39" mass="4571">MDLHVRFWSAKDNKVATQYGSDVFAKKFCAHRWVENVSV</sequence>